<dbReference type="Proteomes" id="UP001164746">
    <property type="component" value="Chromosome 9"/>
</dbReference>
<accession>A0ABY7EXX7</accession>
<protein>
    <submittedName>
        <fullName evidence="1">Uncharacterized protein</fullName>
    </submittedName>
</protein>
<proteinExistence type="predicted"/>
<evidence type="ECO:0000313" key="1">
    <source>
        <dbReference type="EMBL" id="WAR13707.1"/>
    </source>
</evidence>
<reference evidence="1" key="1">
    <citation type="submission" date="2022-11" db="EMBL/GenBank/DDBJ databases">
        <title>Centuries of genome instability and evolution in soft-shell clam transmissible cancer (bioRxiv).</title>
        <authorList>
            <person name="Hart S.F.M."/>
            <person name="Yonemitsu M.A."/>
            <person name="Giersch R.M."/>
            <person name="Beal B.F."/>
            <person name="Arriagada G."/>
            <person name="Davis B.W."/>
            <person name="Ostrander E.A."/>
            <person name="Goff S.P."/>
            <person name="Metzger M.J."/>
        </authorList>
    </citation>
    <scope>NUCLEOTIDE SEQUENCE</scope>
    <source>
        <strain evidence="1">MELC-2E11</strain>
        <tissue evidence="1">Siphon/mantle</tissue>
    </source>
</reference>
<keyword evidence="2" id="KW-1185">Reference proteome</keyword>
<sequence length="125" mass="14424">MAEDVMRETVFCDAFFPVPGDCDILENLEMLQLQDLSPRFQAVAATFMPYIYSRGPKQLEVSKPVNGSKRKNSSLHLTNVGRDKHSISLHCLPHYTGKTDNNRRKRIENMVRGINVKKIFRKEEE</sequence>
<gene>
    <name evidence="1" type="ORF">MAR_003812</name>
</gene>
<evidence type="ECO:0000313" key="2">
    <source>
        <dbReference type="Proteomes" id="UP001164746"/>
    </source>
</evidence>
<name>A0ABY7EXX7_MYAAR</name>
<organism evidence="1 2">
    <name type="scientific">Mya arenaria</name>
    <name type="common">Soft-shell clam</name>
    <dbReference type="NCBI Taxonomy" id="6604"/>
    <lineage>
        <taxon>Eukaryota</taxon>
        <taxon>Metazoa</taxon>
        <taxon>Spiralia</taxon>
        <taxon>Lophotrochozoa</taxon>
        <taxon>Mollusca</taxon>
        <taxon>Bivalvia</taxon>
        <taxon>Autobranchia</taxon>
        <taxon>Heteroconchia</taxon>
        <taxon>Euheterodonta</taxon>
        <taxon>Imparidentia</taxon>
        <taxon>Neoheterodontei</taxon>
        <taxon>Myida</taxon>
        <taxon>Myoidea</taxon>
        <taxon>Myidae</taxon>
        <taxon>Mya</taxon>
    </lineage>
</organism>
<dbReference type="EMBL" id="CP111020">
    <property type="protein sequence ID" value="WAR13707.1"/>
    <property type="molecule type" value="Genomic_DNA"/>
</dbReference>